<evidence type="ECO:0000256" key="2">
    <source>
        <dbReference type="SAM" id="Phobius"/>
    </source>
</evidence>
<dbReference type="RefSeq" id="WP_068203386.1">
    <property type="nucleotide sequence ID" value="NZ_CP014209.1"/>
</dbReference>
<evidence type="ECO:0000313" key="4">
    <source>
        <dbReference type="EMBL" id="ANC32230.1"/>
    </source>
</evidence>
<dbReference type="KEGG" id="ido:I598_2701"/>
<feature type="transmembrane region" description="Helical" evidence="2">
    <location>
        <begin position="62"/>
        <end position="82"/>
    </location>
</feature>
<keyword evidence="2" id="KW-0472">Membrane</keyword>
<evidence type="ECO:0000313" key="5">
    <source>
        <dbReference type="Proteomes" id="UP000076794"/>
    </source>
</evidence>
<dbReference type="OrthoDB" id="5149466at2"/>
<dbReference type="Proteomes" id="UP000076794">
    <property type="component" value="Chromosome"/>
</dbReference>
<dbReference type="EMBL" id="CP014209">
    <property type="protein sequence ID" value="ANC32230.1"/>
    <property type="molecule type" value="Genomic_DNA"/>
</dbReference>
<feature type="region of interest" description="Disordered" evidence="1">
    <location>
        <begin position="26"/>
        <end position="47"/>
    </location>
</feature>
<feature type="domain" description="Pyrrolo-quinoline quinone repeat" evidence="3">
    <location>
        <begin position="399"/>
        <end position="494"/>
    </location>
</feature>
<evidence type="ECO:0000259" key="3">
    <source>
        <dbReference type="Pfam" id="PF13360"/>
    </source>
</evidence>
<dbReference type="SMART" id="SM00564">
    <property type="entry name" value="PQQ"/>
    <property type="match status" value="3"/>
</dbReference>
<reference evidence="4 5" key="1">
    <citation type="submission" date="2016-01" db="EMBL/GenBank/DDBJ databases">
        <title>Complete genome sequence of a soil Actinobacterium, Isoptericola dokdonensis DS-3.</title>
        <authorList>
            <person name="Kwon S.-K."/>
            <person name="Kim J.F."/>
        </authorList>
    </citation>
    <scope>NUCLEOTIDE SEQUENCE [LARGE SCALE GENOMIC DNA]</scope>
    <source>
        <strain evidence="4 5">DS-3</strain>
    </source>
</reference>
<dbReference type="InterPro" id="IPR011047">
    <property type="entry name" value="Quinoprotein_ADH-like_sf"/>
</dbReference>
<dbReference type="SUPFAM" id="SSF50998">
    <property type="entry name" value="Quinoprotein alcohol dehydrogenase-like"/>
    <property type="match status" value="1"/>
</dbReference>
<dbReference type="STRING" id="1300344.I598_2701"/>
<dbReference type="InterPro" id="IPR018391">
    <property type="entry name" value="PQQ_b-propeller_rpt"/>
</dbReference>
<dbReference type="InterPro" id="IPR002372">
    <property type="entry name" value="PQQ_rpt_dom"/>
</dbReference>
<keyword evidence="2" id="KW-1133">Transmembrane helix</keyword>
<name>A0A168FP31_9MICO</name>
<dbReference type="AlphaFoldDB" id="A0A168FP31"/>
<keyword evidence="2" id="KW-0812">Transmembrane</keyword>
<evidence type="ECO:0000256" key="1">
    <source>
        <dbReference type="SAM" id="MobiDB-lite"/>
    </source>
</evidence>
<proteinExistence type="predicted"/>
<accession>A0A168FP31</accession>
<gene>
    <name evidence="4" type="primary">bamB</name>
    <name evidence="4" type="ORF">I598_2701</name>
</gene>
<dbReference type="PATRIC" id="fig|1300344.3.peg.2714"/>
<sequence length="552" mass="58687">MGRRRRPEGAFTFELVPDEAEVVTTDVPGPGVDDDTGDGRAGGARRGAVGRAWRGTHRHTRWGVLVATVALVGTGLVVDAVMDRGREAALRDAAGGVVDLTLPPREVWRVDGVADEPALPGGLAAVAGDVVAVQRAGELLGVDLASGEPRWTVDLVDRPGVCGPGLTFWSDTAEITQASRVVCLGESRGGGTSVMVVESDGTVLVRRELRDSFDLAIPGPEASVLTAQWVGAPGDVDVELQGDPMTDLTVVGEIDEGYDLRVRLEDAVTGEERWSRTVPFGEVLDEEQCVRWSTGGRTAELERRGVVEHAVSERLVGVAGCGVLAYFTPDGHPLDLGLLTETDEETVRRVRPLADGGFAVSAGGWGASTWEHHVLDDAGRLRFVVHGRLLDPWATSGDAADRWLVRQDEATVALDAQGREVWRAQVPALELLARTAGVAVVLDDRDRVVGLDLADGAVLWVRDDVATPEPESSSGDRRTGEIQSVFTDGSVVATVAPSYTDAAVVSAWRALDVSTGEDLWSVDLVQEGWGVDLAVDGHLLRWWPTGLAGMSP</sequence>
<keyword evidence="5" id="KW-1185">Reference proteome</keyword>
<dbReference type="Pfam" id="PF13360">
    <property type="entry name" value="PQQ_2"/>
    <property type="match status" value="1"/>
</dbReference>
<organism evidence="4 5">
    <name type="scientific">Isoptericola dokdonensis DS-3</name>
    <dbReference type="NCBI Taxonomy" id="1300344"/>
    <lineage>
        <taxon>Bacteria</taxon>
        <taxon>Bacillati</taxon>
        <taxon>Actinomycetota</taxon>
        <taxon>Actinomycetes</taxon>
        <taxon>Micrococcales</taxon>
        <taxon>Promicromonosporaceae</taxon>
        <taxon>Isoptericola</taxon>
    </lineage>
</organism>
<protein>
    <submittedName>
        <fullName evidence="4">Outer membrane protein assembly factor BamB</fullName>
    </submittedName>
</protein>